<sequence>MMIDNRDHSVIQANYSNHLLGSANITPGTTCDRQCKGQFRTRIITGCVVGFAFVLAFGCLLLFFYKRKKLRLISLSSKSMVQKEDSDQYFHDLEMVGSEYTQIFSYEDLPQATEGFSKTKELGDGGFGIVYKVQNKILSKKSEFPV</sequence>
<name>A0A833RK35_9POAL</name>
<keyword evidence="5" id="KW-1185">Reference proteome</keyword>
<evidence type="ECO:0000313" key="5">
    <source>
        <dbReference type="Proteomes" id="UP000623129"/>
    </source>
</evidence>
<gene>
    <name evidence="4" type="ORF">FCM35_KLT00670</name>
</gene>
<dbReference type="InterPro" id="IPR011009">
    <property type="entry name" value="Kinase-like_dom_sf"/>
</dbReference>
<evidence type="ECO:0000256" key="1">
    <source>
        <dbReference type="ARBA" id="ARBA00022741"/>
    </source>
</evidence>
<dbReference type="SUPFAM" id="SSF56112">
    <property type="entry name" value="Protein kinase-like (PK-like)"/>
    <property type="match status" value="1"/>
</dbReference>
<organism evidence="4 5">
    <name type="scientific">Carex littledalei</name>
    <dbReference type="NCBI Taxonomy" id="544730"/>
    <lineage>
        <taxon>Eukaryota</taxon>
        <taxon>Viridiplantae</taxon>
        <taxon>Streptophyta</taxon>
        <taxon>Embryophyta</taxon>
        <taxon>Tracheophyta</taxon>
        <taxon>Spermatophyta</taxon>
        <taxon>Magnoliopsida</taxon>
        <taxon>Liliopsida</taxon>
        <taxon>Poales</taxon>
        <taxon>Cyperaceae</taxon>
        <taxon>Cyperoideae</taxon>
        <taxon>Cariceae</taxon>
        <taxon>Carex</taxon>
        <taxon>Carex subgen. Euthyceras</taxon>
    </lineage>
</organism>
<dbReference type="GO" id="GO:0016301">
    <property type="term" value="F:kinase activity"/>
    <property type="evidence" value="ECO:0007669"/>
    <property type="project" value="UniProtKB-KW"/>
</dbReference>
<dbReference type="Gene3D" id="3.30.200.20">
    <property type="entry name" value="Phosphorylase Kinase, domain 1"/>
    <property type="match status" value="1"/>
</dbReference>
<keyword evidence="3" id="KW-1133">Transmembrane helix</keyword>
<keyword evidence="1" id="KW-0547">Nucleotide-binding</keyword>
<reference evidence="4" key="1">
    <citation type="submission" date="2020-01" db="EMBL/GenBank/DDBJ databases">
        <title>Genome sequence of Kobresia littledalei, the first chromosome-level genome in the family Cyperaceae.</title>
        <authorList>
            <person name="Qu G."/>
        </authorList>
    </citation>
    <scope>NUCLEOTIDE SEQUENCE</scope>
    <source>
        <strain evidence="4">C.B.Clarke</strain>
        <tissue evidence="4">Leaf</tissue>
    </source>
</reference>
<keyword evidence="4" id="KW-0418">Kinase</keyword>
<keyword evidence="2" id="KW-0067">ATP-binding</keyword>
<feature type="transmembrane region" description="Helical" evidence="3">
    <location>
        <begin position="43"/>
        <end position="65"/>
    </location>
</feature>
<keyword evidence="4" id="KW-0808">Transferase</keyword>
<dbReference type="PANTHER" id="PTHR46008:SF2">
    <property type="entry name" value="LEAF RUST 10 DISEASE-RESISTANCE LOCUS RECEPTOR-LIKE PROTEIN KINASE-LIKE 1.4"/>
    <property type="match status" value="1"/>
</dbReference>
<dbReference type="Proteomes" id="UP000623129">
    <property type="component" value="Unassembled WGS sequence"/>
</dbReference>
<dbReference type="PANTHER" id="PTHR46008">
    <property type="entry name" value="LEAF RUST 10 DISEASE-RESISTANCE LOCUS RECEPTOR-LIKE PROTEIN KINASE-LIKE 1.4"/>
    <property type="match status" value="1"/>
</dbReference>
<dbReference type="AlphaFoldDB" id="A0A833RK35"/>
<evidence type="ECO:0000313" key="4">
    <source>
        <dbReference type="EMBL" id="KAF3342032.1"/>
    </source>
</evidence>
<dbReference type="EMBL" id="SWLB01000001">
    <property type="protein sequence ID" value="KAF3342032.1"/>
    <property type="molecule type" value="Genomic_DNA"/>
</dbReference>
<evidence type="ECO:0000256" key="3">
    <source>
        <dbReference type="SAM" id="Phobius"/>
    </source>
</evidence>
<dbReference type="GO" id="GO:0005524">
    <property type="term" value="F:ATP binding"/>
    <property type="evidence" value="ECO:0007669"/>
    <property type="project" value="UniProtKB-KW"/>
</dbReference>
<protein>
    <submittedName>
        <fullName evidence="4">Putative serine/threonine-protein kinase</fullName>
    </submittedName>
</protein>
<comment type="caution">
    <text evidence="4">The sequence shown here is derived from an EMBL/GenBank/DDBJ whole genome shotgun (WGS) entry which is preliminary data.</text>
</comment>
<evidence type="ECO:0000256" key="2">
    <source>
        <dbReference type="ARBA" id="ARBA00022840"/>
    </source>
</evidence>
<keyword evidence="3" id="KW-0472">Membrane</keyword>
<proteinExistence type="predicted"/>
<keyword evidence="3" id="KW-0812">Transmembrane</keyword>
<accession>A0A833RK35</accession>